<organism evidence="3 4">
    <name type="scientific">Paractinoplanes deccanensis</name>
    <dbReference type="NCBI Taxonomy" id="113561"/>
    <lineage>
        <taxon>Bacteria</taxon>
        <taxon>Bacillati</taxon>
        <taxon>Actinomycetota</taxon>
        <taxon>Actinomycetes</taxon>
        <taxon>Micromonosporales</taxon>
        <taxon>Micromonosporaceae</taxon>
        <taxon>Paractinoplanes</taxon>
    </lineage>
</organism>
<feature type="domain" description="GGDEF" evidence="2">
    <location>
        <begin position="393"/>
        <end position="524"/>
    </location>
</feature>
<evidence type="ECO:0000313" key="3">
    <source>
        <dbReference type="EMBL" id="GID81009.1"/>
    </source>
</evidence>
<accession>A0ABQ3YLY6</accession>
<feature type="transmembrane region" description="Helical" evidence="1">
    <location>
        <begin position="230"/>
        <end position="249"/>
    </location>
</feature>
<dbReference type="SMART" id="SM00267">
    <property type="entry name" value="GGDEF"/>
    <property type="match status" value="1"/>
</dbReference>
<feature type="transmembrane region" description="Helical" evidence="1">
    <location>
        <begin position="135"/>
        <end position="154"/>
    </location>
</feature>
<dbReference type="NCBIfam" id="TIGR00254">
    <property type="entry name" value="GGDEF"/>
    <property type="match status" value="1"/>
</dbReference>
<dbReference type="EMBL" id="BOMI01000217">
    <property type="protein sequence ID" value="GID81009.1"/>
    <property type="molecule type" value="Genomic_DNA"/>
</dbReference>
<dbReference type="Gene3D" id="3.30.70.270">
    <property type="match status" value="1"/>
</dbReference>
<dbReference type="InterPro" id="IPR052163">
    <property type="entry name" value="DGC-Regulatory_Protein"/>
</dbReference>
<comment type="caution">
    <text evidence="3">The sequence shown here is derived from an EMBL/GenBank/DDBJ whole genome shotgun (WGS) entry which is preliminary data.</text>
</comment>
<dbReference type="Proteomes" id="UP000609879">
    <property type="component" value="Unassembled WGS sequence"/>
</dbReference>
<gene>
    <name evidence="3" type="ORF">Ade02nite_96500</name>
</gene>
<protein>
    <recommendedName>
        <fullName evidence="2">GGDEF domain-containing protein</fullName>
    </recommendedName>
</protein>
<reference evidence="3 4" key="1">
    <citation type="submission" date="2021-01" db="EMBL/GenBank/DDBJ databases">
        <title>Whole genome shotgun sequence of Actinoplanes deccanensis NBRC 13994.</title>
        <authorList>
            <person name="Komaki H."/>
            <person name="Tamura T."/>
        </authorList>
    </citation>
    <scope>NUCLEOTIDE SEQUENCE [LARGE SCALE GENOMIC DNA]</scope>
    <source>
        <strain evidence="3 4">NBRC 13994</strain>
    </source>
</reference>
<name>A0ABQ3YLY6_9ACTN</name>
<proteinExistence type="predicted"/>
<dbReference type="RefSeq" id="WP_239169627.1">
    <property type="nucleotide sequence ID" value="NZ_BAAABO010000065.1"/>
</dbReference>
<sequence length="535" mass="56650">MGAEDAQIGALAAEDDKVIPSDKVMRERSVLSTLAHAIRRDPLLVTAVLWTLAGAGLLWSLDQANDQVRVFWALQPPLDALLAYSAWRVHRMATGAVRRFWLVMTVAGVLFTAGDTTQAVVALTGHGQKTTGGGAVQGILFAVGVGAIIVAMLLHPMPGSSRREKVAFWLDSSTVLVGGAVVAYCFAIGPEQNEHVAATLAAGCVILTSCFAAVKLVLSGNAPMHKAAAVPMIVAAALNSVGFFLEPGADGTLPAYVFVVRLLPSLLIGLGARLQEDVARFGRSTAFGARRRRSYSLLPYGSIAVAFTTVVVETPHGPHPRLWGAMAGLGVIVALVVCRQLAAFHDNNRLIDQLREHETRLRHQALHDGLTGLANRTHFHEQVGTALRTGPAEPTSLLLIDLDGFKAVNDTHGHAAGDVLLAGVGAKLTACVRPGDVVARLGGDEFAVLLRECDAEGAEHTSQRILRELADPIPFDDITVRANASIGIACATRDHDADSLLRDADLAMYAAKREGKGTWARSGRQVDADLLGHVG</sequence>
<dbReference type="PROSITE" id="PS50887">
    <property type="entry name" value="GGDEF"/>
    <property type="match status" value="1"/>
</dbReference>
<feature type="transmembrane region" description="Helical" evidence="1">
    <location>
        <begin position="255"/>
        <end position="274"/>
    </location>
</feature>
<feature type="transmembrane region" description="Helical" evidence="1">
    <location>
        <begin position="43"/>
        <end position="61"/>
    </location>
</feature>
<evidence type="ECO:0000259" key="2">
    <source>
        <dbReference type="PROSITE" id="PS50887"/>
    </source>
</evidence>
<keyword evidence="4" id="KW-1185">Reference proteome</keyword>
<dbReference type="SUPFAM" id="SSF55073">
    <property type="entry name" value="Nucleotide cyclase"/>
    <property type="match status" value="1"/>
</dbReference>
<feature type="transmembrane region" description="Helical" evidence="1">
    <location>
        <begin position="295"/>
        <end position="316"/>
    </location>
</feature>
<feature type="transmembrane region" description="Helical" evidence="1">
    <location>
        <begin position="195"/>
        <end position="218"/>
    </location>
</feature>
<dbReference type="CDD" id="cd01949">
    <property type="entry name" value="GGDEF"/>
    <property type="match status" value="1"/>
</dbReference>
<dbReference type="PANTHER" id="PTHR46663:SF2">
    <property type="entry name" value="GGDEF DOMAIN-CONTAINING PROTEIN"/>
    <property type="match status" value="1"/>
</dbReference>
<dbReference type="PANTHER" id="PTHR46663">
    <property type="entry name" value="DIGUANYLATE CYCLASE DGCT-RELATED"/>
    <property type="match status" value="1"/>
</dbReference>
<feature type="transmembrane region" description="Helical" evidence="1">
    <location>
        <begin position="99"/>
        <end position="123"/>
    </location>
</feature>
<feature type="transmembrane region" description="Helical" evidence="1">
    <location>
        <begin position="322"/>
        <end position="342"/>
    </location>
</feature>
<dbReference type="InterPro" id="IPR029787">
    <property type="entry name" value="Nucleotide_cyclase"/>
</dbReference>
<dbReference type="InterPro" id="IPR043128">
    <property type="entry name" value="Rev_trsase/Diguanyl_cyclase"/>
</dbReference>
<dbReference type="Pfam" id="PF00990">
    <property type="entry name" value="GGDEF"/>
    <property type="match status" value="1"/>
</dbReference>
<keyword evidence="1" id="KW-0812">Transmembrane</keyword>
<feature type="transmembrane region" description="Helical" evidence="1">
    <location>
        <begin position="166"/>
        <end position="189"/>
    </location>
</feature>
<evidence type="ECO:0000313" key="4">
    <source>
        <dbReference type="Proteomes" id="UP000609879"/>
    </source>
</evidence>
<keyword evidence="1" id="KW-0472">Membrane</keyword>
<dbReference type="InterPro" id="IPR000160">
    <property type="entry name" value="GGDEF_dom"/>
</dbReference>
<evidence type="ECO:0000256" key="1">
    <source>
        <dbReference type="SAM" id="Phobius"/>
    </source>
</evidence>
<keyword evidence="1" id="KW-1133">Transmembrane helix</keyword>